<dbReference type="EMBL" id="CP094528">
    <property type="protein sequence ID" value="UOE42936.1"/>
    <property type="molecule type" value="Genomic_DNA"/>
</dbReference>
<dbReference type="InterPro" id="IPR050141">
    <property type="entry name" value="GCL_type2/YbdK_subfam"/>
</dbReference>
<dbReference type="PANTHER" id="PTHR36510">
    <property type="entry name" value="GLUTAMATE--CYSTEINE LIGASE 2-RELATED"/>
    <property type="match status" value="1"/>
</dbReference>
<evidence type="ECO:0000256" key="2">
    <source>
        <dbReference type="ARBA" id="ARBA00022741"/>
    </source>
</evidence>
<comment type="similarity">
    <text evidence="5">Belongs to the glutamate--cysteine ligase type 2 family. YbdK subfamily.</text>
</comment>
<reference evidence="6 7" key="1">
    <citation type="submission" date="2022-03" db="EMBL/GenBank/DDBJ databases">
        <title>Mucilaginibacter sp. isolated from the gut of Protaetia brevitarsis seulensis larvae.</title>
        <authorList>
            <person name="Won M."/>
            <person name="Kim S.-J."/>
            <person name="Kwon S.-W."/>
        </authorList>
    </citation>
    <scope>NUCLEOTIDE SEQUENCE [LARGE SCALE GENOMIC DNA]</scope>
    <source>
        <strain evidence="6 7">CFWR-12</strain>
    </source>
</reference>
<dbReference type="HAMAP" id="MF_01609">
    <property type="entry name" value="Glu_cys_ligase_2"/>
    <property type="match status" value="1"/>
</dbReference>
<dbReference type="Proteomes" id="UP000832097">
    <property type="component" value="Chromosome"/>
</dbReference>
<protein>
    <recommendedName>
        <fullName evidence="5">Putative glutamate--cysteine ligase 2</fullName>
        <ecNumber evidence="5">6.3.2.2</ecNumber>
    </recommendedName>
    <alternativeName>
        <fullName evidence="5">Gamma-glutamylcysteine synthetase 2</fullName>
        <shortName evidence="5">GCS 2</shortName>
        <shortName evidence="5">Gamma-GCS 2</shortName>
    </alternativeName>
</protein>
<sequence>MATTFGIEEEFIFLDPITLRPADVAEQAFAQLTSEPAWAPFTHREFLASQVEHASRVFTDLADAESALNAFRRRIADEATRLGVLVASIGTTPDANAFPVVAHVERYERIVRDMAGLIGDHQFSGQHVHIGVPDREAGVVALNAVRPWLPLLTAMAGNSPFFRGYDTGYESWRTIQLRRWPTAGSPPRFRNAADYDRRIRALIGMAGITDLHLVMWNVRLSEQLPTVEFRMADAQLTAEDAILIAAVCRGLVEYALDTAGGPPREADIPMELLSAAVMHAAHTGLRGVLYDPVTRGPSEARVVLDRLLERIGPYLDRSGDAPRVADLVARLLQKGTGAIRQRAAFRRAGIEGLERLYSTTICDDPDRRRAA</sequence>
<keyword evidence="1 5" id="KW-0436">Ligase</keyword>
<evidence type="ECO:0000313" key="6">
    <source>
        <dbReference type="EMBL" id="UOE42936.1"/>
    </source>
</evidence>
<dbReference type="EC" id="6.3.2.2" evidence="5"/>
<evidence type="ECO:0000256" key="5">
    <source>
        <dbReference type="HAMAP-Rule" id="MF_01609"/>
    </source>
</evidence>
<dbReference type="Gene3D" id="3.30.590.20">
    <property type="match status" value="1"/>
</dbReference>
<accession>A0ABY4BUP7</accession>
<evidence type="ECO:0000256" key="3">
    <source>
        <dbReference type="ARBA" id="ARBA00022840"/>
    </source>
</evidence>
<evidence type="ECO:0000256" key="4">
    <source>
        <dbReference type="ARBA" id="ARBA00048819"/>
    </source>
</evidence>
<dbReference type="PANTHER" id="PTHR36510:SF1">
    <property type="entry name" value="GLUTAMATE--CYSTEINE LIGASE 2-RELATED"/>
    <property type="match status" value="1"/>
</dbReference>
<dbReference type="GO" id="GO:0016874">
    <property type="term" value="F:ligase activity"/>
    <property type="evidence" value="ECO:0007669"/>
    <property type="project" value="UniProtKB-KW"/>
</dbReference>
<evidence type="ECO:0000313" key="7">
    <source>
        <dbReference type="Proteomes" id="UP000832097"/>
    </source>
</evidence>
<dbReference type="InterPro" id="IPR006336">
    <property type="entry name" value="GCS2"/>
</dbReference>
<dbReference type="RefSeq" id="WP_243553895.1">
    <property type="nucleotide sequence ID" value="NZ_CP094528.1"/>
</dbReference>
<comment type="function">
    <text evidence="5">ATP-dependent carboxylate-amine ligase which exhibits weak glutamate--cysteine ligase activity.</text>
</comment>
<dbReference type="SUPFAM" id="SSF55931">
    <property type="entry name" value="Glutamine synthetase/guanido kinase"/>
    <property type="match status" value="1"/>
</dbReference>
<evidence type="ECO:0000256" key="1">
    <source>
        <dbReference type="ARBA" id="ARBA00022598"/>
    </source>
</evidence>
<dbReference type="InterPro" id="IPR014746">
    <property type="entry name" value="Gln_synth/guanido_kin_cat_dom"/>
</dbReference>
<gene>
    <name evidence="6" type="ORF">MTO99_12140</name>
</gene>
<proteinExistence type="inferred from homology"/>
<comment type="catalytic activity">
    <reaction evidence="4 5">
        <text>L-cysteine + L-glutamate + ATP = gamma-L-glutamyl-L-cysteine + ADP + phosphate + H(+)</text>
        <dbReference type="Rhea" id="RHEA:13285"/>
        <dbReference type="ChEBI" id="CHEBI:15378"/>
        <dbReference type="ChEBI" id="CHEBI:29985"/>
        <dbReference type="ChEBI" id="CHEBI:30616"/>
        <dbReference type="ChEBI" id="CHEBI:35235"/>
        <dbReference type="ChEBI" id="CHEBI:43474"/>
        <dbReference type="ChEBI" id="CHEBI:58173"/>
        <dbReference type="ChEBI" id="CHEBI:456216"/>
        <dbReference type="EC" id="6.3.2.2"/>
    </reaction>
</comment>
<keyword evidence="3 5" id="KW-0067">ATP-binding</keyword>
<dbReference type="InterPro" id="IPR011793">
    <property type="entry name" value="YbdK"/>
</dbReference>
<organism evidence="6 7">
    <name type="scientific">Agromyces larvae</name>
    <dbReference type="NCBI Taxonomy" id="2929802"/>
    <lineage>
        <taxon>Bacteria</taxon>
        <taxon>Bacillati</taxon>
        <taxon>Actinomycetota</taxon>
        <taxon>Actinomycetes</taxon>
        <taxon>Micrococcales</taxon>
        <taxon>Microbacteriaceae</taxon>
        <taxon>Agromyces</taxon>
    </lineage>
</organism>
<keyword evidence="7" id="KW-1185">Reference proteome</keyword>
<dbReference type="Pfam" id="PF04107">
    <property type="entry name" value="GCS2"/>
    <property type="match status" value="1"/>
</dbReference>
<keyword evidence="2 5" id="KW-0547">Nucleotide-binding</keyword>
<dbReference type="NCBIfam" id="TIGR02050">
    <property type="entry name" value="gshA_cyan_rel"/>
    <property type="match status" value="1"/>
</dbReference>
<name>A0ABY4BUP7_9MICO</name>